<evidence type="ECO:0008006" key="4">
    <source>
        <dbReference type="Google" id="ProtNLM"/>
    </source>
</evidence>
<evidence type="ECO:0000256" key="1">
    <source>
        <dbReference type="SAM" id="SignalP"/>
    </source>
</evidence>
<name>A0A4S4BTH1_9BACL</name>
<evidence type="ECO:0000313" key="3">
    <source>
        <dbReference type="Proteomes" id="UP000310636"/>
    </source>
</evidence>
<feature type="chain" id="PRO_5039686076" description="DUF3939 domain-containing protein" evidence="1">
    <location>
        <begin position="35"/>
        <end position="249"/>
    </location>
</feature>
<feature type="signal peptide" evidence="1">
    <location>
        <begin position="1"/>
        <end position="34"/>
    </location>
</feature>
<accession>A0A4S4BTH1</accession>
<dbReference type="RefSeq" id="WP_136370459.1">
    <property type="nucleotide sequence ID" value="NZ_SSOB01000016.1"/>
</dbReference>
<reference evidence="2 3" key="1">
    <citation type="submission" date="2019-04" db="EMBL/GenBank/DDBJ databases">
        <title>Cohnella sp. nov. isolated from preserved vegetables.</title>
        <authorList>
            <person name="Lin S.-Y."/>
            <person name="Hung M.-H."/>
            <person name="Young C.-C."/>
        </authorList>
    </citation>
    <scope>NUCLEOTIDE SEQUENCE [LARGE SCALE GENOMIC DNA]</scope>
    <source>
        <strain evidence="2 3">CC-MHH1044</strain>
    </source>
</reference>
<gene>
    <name evidence="2" type="ORF">E6C55_14185</name>
</gene>
<keyword evidence="1" id="KW-0732">Signal</keyword>
<organism evidence="2 3">
    <name type="scientific">Cohnella fermenti</name>
    <dbReference type="NCBI Taxonomy" id="2565925"/>
    <lineage>
        <taxon>Bacteria</taxon>
        <taxon>Bacillati</taxon>
        <taxon>Bacillota</taxon>
        <taxon>Bacilli</taxon>
        <taxon>Bacillales</taxon>
        <taxon>Paenibacillaceae</taxon>
        <taxon>Cohnella</taxon>
    </lineage>
</organism>
<sequence>MGWNLAKGLKAGKRAASAAAVAVMALALSGCLYPEEQTPGNDPSARQAVLTVTDAVEQYQTSTGLLPIVSADETVPKYEKFKLDLAKLKRMNYLGSIPKVAFENGGKDQFLLIDEETDPQVKLLDIVVYQQASDVQKKVDAYRDNHGGGLPSGELRYAGFWTLDADKLGTKLASVNSMFSGQSLDYMIDENGAVYLDYALDIATAVGKTGGEPAADEDLREYLVDASYYVPVKAPEYRWSNGEPIAVAS</sequence>
<dbReference type="EMBL" id="SSOB01000016">
    <property type="protein sequence ID" value="THF78363.1"/>
    <property type="molecule type" value="Genomic_DNA"/>
</dbReference>
<dbReference type="Proteomes" id="UP000310636">
    <property type="component" value="Unassembled WGS sequence"/>
</dbReference>
<keyword evidence="3" id="KW-1185">Reference proteome</keyword>
<comment type="caution">
    <text evidence="2">The sequence shown here is derived from an EMBL/GenBank/DDBJ whole genome shotgun (WGS) entry which is preliminary data.</text>
</comment>
<evidence type="ECO:0000313" key="2">
    <source>
        <dbReference type="EMBL" id="THF78363.1"/>
    </source>
</evidence>
<protein>
    <recommendedName>
        <fullName evidence="4">DUF3939 domain-containing protein</fullName>
    </recommendedName>
</protein>
<dbReference type="PROSITE" id="PS51257">
    <property type="entry name" value="PROKAR_LIPOPROTEIN"/>
    <property type="match status" value="1"/>
</dbReference>
<dbReference type="OrthoDB" id="2449131at2"/>
<dbReference type="AlphaFoldDB" id="A0A4S4BTH1"/>
<proteinExistence type="predicted"/>